<comment type="caution">
    <text evidence="1">The sequence shown here is derived from an EMBL/GenBank/DDBJ whole genome shotgun (WGS) entry which is preliminary data.</text>
</comment>
<dbReference type="Pfam" id="PF10707">
    <property type="entry name" value="YrbL-PhoP_reg"/>
    <property type="match status" value="1"/>
</dbReference>
<protein>
    <recommendedName>
        <fullName evidence="3">PhoP regulatory network protein YrbL</fullName>
    </recommendedName>
</protein>
<evidence type="ECO:0008006" key="3">
    <source>
        <dbReference type="Google" id="ProtNLM"/>
    </source>
</evidence>
<evidence type="ECO:0000313" key="1">
    <source>
        <dbReference type="EMBL" id="KAA0020399.1"/>
    </source>
</evidence>
<dbReference type="AlphaFoldDB" id="A0A640WIE4"/>
<name>A0A640WIE4_9GAMM</name>
<reference evidence="1 2" key="1">
    <citation type="submission" date="2019-08" db="EMBL/GenBank/DDBJ databases">
        <title>Bioinformatics analysis of the strain L3 and L5.</title>
        <authorList>
            <person name="Li X."/>
        </authorList>
    </citation>
    <scope>NUCLEOTIDE SEQUENCE [LARGE SCALE GENOMIC DNA]</scope>
    <source>
        <strain evidence="1 2">L3</strain>
    </source>
</reference>
<keyword evidence="2" id="KW-1185">Reference proteome</keyword>
<organism evidence="1 2">
    <name type="scientific">Salinicola corii</name>
    <dbReference type="NCBI Taxonomy" id="2606937"/>
    <lineage>
        <taxon>Bacteria</taxon>
        <taxon>Pseudomonadati</taxon>
        <taxon>Pseudomonadota</taxon>
        <taxon>Gammaproteobacteria</taxon>
        <taxon>Oceanospirillales</taxon>
        <taxon>Halomonadaceae</taxon>
        <taxon>Salinicola</taxon>
    </lineage>
</organism>
<accession>A0A640WIE4</accession>
<proteinExistence type="predicted"/>
<gene>
    <name evidence="1" type="ORF">F0A16_00920</name>
</gene>
<dbReference type="Proteomes" id="UP000466024">
    <property type="component" value="Unassembled WGS sequence"/>
</dbReference>
<sequence>MRYGSEWPTVYRLSHLNEIAHGNDRAIYRHPDRPERCIKVPRFPERGSHQNEREQVYFDVLKARGLDDWRHVPEYFGAVETDHGPGLVFGLVTDADGQISSTIRQYRDRGETAWFATRAFADELQGLYHYLRDNWIVPSDINDRNIVCQRLADGSRRLWLIDGVSNPDFMPLANVWPWFARQKVDRRMRRFFAKLSDYGLLPEPEREELVRSAH</sequence>
<dbReference type="InterPro" id="IPR019647">
    <property type="entry name" value="PhoP_reg_network_YrbL"/>
</dbReference>
<evidence type="ECO:0000313" key="2">
    <source>
        <dbReference type="Proteomes" id="UP000466024"/>
    </source>
</evidence>
<dbReference type="EMBL" id="VTPX01000001">
    <property type="protein sequence ID" value="KAA0020399.1"/>
    <property type="molecule type" value="Genomic_DNA"/>
</dbReference>